<dbReference type="eggNOG" id="arCOG05993">
    <property type="taxonomic scope" value="Archaea"/>
</dbReference>
<sequence>MQYETLGKKVEINLKIFCTNYYVFLERLLDKKSLVISYYYSVNLTLLMNFASLYYRKTGKSICIGNFGKIKWEFYPKDVDFPIKCDENSAFLVFEAENENELPEKFIFATSYKNLKVNAIKVRVEKFEYNTYKAIIEDEIIPFKIVKGEINEIKLANDYTELLNIIKELGGECEMRDLVNIASKRLNIPRDEVKEKILFLKEIDKIDIEGKKIKLIL</sequence>
<keyword evidence="2" id="KW-1185">Reference proteome</keyword>
<organism evidence="1 2">
    <name type="scientific">Acidianus hospitalis (strain W1)</name>
    <dbReference type="NCBI Taxonomy" id="933801"/>
    <lineage>
        <taxon>Archaea</taxon>
        <taxon>Thermoproteota</taxon>
        <taxon>Thermoprotei</taxon>
        <taxon>Sulfolobales</taxon>
        <taxon>Sulfolobaceae</taxon>
        <taxon>Acidianus</taxon>
    </lineage>
</organism>
<evidence type="ECO:0000313" key="1">
    <source>
        <dbReference type="EMBL" id="AEE94036.1"/>
    </source>
</evidence>
<dbReference type="AlphaFoldDB" id="F4BA39"/>
<accession>F4BA39</accession>
<dbReference type="HOGENOM" id="CLU_117490_0_0_2"/>
<name>F4BA39_ACIHW</name>
<protein>
    <submittedName>
        <fullName evidence="1">Uncharacterized protein</fullName>
    </submittedName>
</protein>
<dbReference type="EMBL" id="CP002535">
    <property type="protein sequence ID" value="AEE94036.1"/>
    <property type="molecule type" value="Genomic_DNA"/>
</dbReference>
<dbReference type="Proteomes" id="UP000008458">
    <property type="component" value="Chromosome"/>
</dbReference>
<gene>
    <name evidence="1" type="ordered locus">Ahos_1152</name>
</gene>
<evidence type="ECO:0000313" key="2">
    <source>
        <dbReference type="Proteomes" id="UP000008458"/>
    </source>
</evidence>
<dbReference type="STRING" id="933801.Ahos_1152"/>
<reference evidence="1 2" key="1">
    <citation type="journal article" date="2011" name="Extremophiles">
        <title>Genomic analysis of Acidianus hospitalis W1 a host for studying crenarchaeal virus and plasmid life cycles.</title>
        <authorList>
            <person name="You X.Y."/>
            <person name="Liu C."/>
            <person name="Wang S.Y."/>
            <person name="Jiang C.Y."/>
            <person name="Shah S.A."/>
            <person name="Prangishvili D."/>
            <person name="She Q."/>
            <person name="Liu S.J."/>
            <person name="Garrett R.A."/>
        </authorList>
    </citation>
    <scope>NUCLEOTIDE SEQUENCE [LARGE SCALE GENOMIC DNA]</scope>
    <source>
        <strain evidence="1 2">W1</strain>
    </source>
</reference>
<reference key="2">
    <citation type="journal article" date="2011" name="Extremophiles">
        <title>Genomic analyses of Acidianus hospitalis W1 a host for studying crenarchaeal virus and plasmid life cycles.</title>
        <authorList>
            <person name="You X.Y."/>
            <person name="Liu C."/>
            <person name="Wang S.Y."/>
            <person name="Jiang C.Y."/>
            <person name="Shah S.A."/>
            <person name="Prangishvili D."/>
            <person name="Liu S.J."/>
            <person name="Garrett R.A."/>
        </authorList>
    </citation>
    <scope>NUCLEOTIDE SEQUENCE</scope>
    <source>
        <strain>W1</strain>
    </source>
</reference>
<dbReference type="KEGG" id="aho:Ahos_1152"/>
<proteinExistence type="predicted"/>